<reference evidence="1 2" key="1">
    <citation type="journal article" date="2014" name="Arch. Virol.">
        <title>Identification and molecular characterization of a single-stranded circular DNA virus with similarities to Sclerotinia sclerotiorum hypovirulence-associated DNA virus 1.</title>
        <authorList>
            <person name="Du Z."/>
            <person name="Tang Y."/>
            <person name="Zhang S."/>
            <person name="She X."/>
            <person name="Lan G."/>
            <person name="Varsani A."/>
            <person name="He Z."/>
        </authorList>
    </citation>
    <scope>NUCLEOTIDE SEQUENCE [LARGE SCALE GENOMIC DNA]</scope>
    <source>
        <strain evidence="1">VNHJ1W</strain>
    </source>
</reference>
<name>S5S0Z8_9VIRU</name>
<keyword evidence="2" id="KW-1185">Reference proteome</keyword>
<dbReference type="EMBL" id="KF413620">
    <property type="protein sequence ID" value="AGS12483.1"/>
    <property type="molecule type" value="Genomic_DNA"/>
</dbReference>
<proteinExistence type="predicted"/>
<organism evidence="1 2">
    <name type="scientific">hypericum associated gemycircularvirus 1</name>
    <dbReference type="NCBI Taxonomy" id="1985384"/>
    <lineage>
        <taxon>Viruses</taxon>
        <taxon>Monodnaviria</taxon>
        <taxon>Shotokuvirae</taxon>
        <taxon>Cressdnaviricota</taxon>
        <taxon>Repensiviricetes</taxon>
        <taxon>Geplafuvirales</taxon>
        <taxon>Genomoviridae</taxon>
        <taxon>Gemycircularvirus</taxon>
        <taxon>Gemycircularvirus hypas1</taxon>
    </lineage>
</organism>
<evidence type="ECO:0000313" key="1">
    <source>
        <dbReference type="EMBL" id="AGS12483.1"/>
    </source>
</evidence>
<dbReference type="Proteomes" id="UP000232905">
    <property type="component" value="Segment"/>
</dbReference>
<evidence type="ECO:0000313" key="2">
    <source>
        <dbReference type="Proteomes" id="UP000232905"/>
    </source>
</evidence>
<accession>S5S0Z8</accession>
<sequence>MAPMLVILLHCYLKLLCTGMRNRRDKRVLDFNEMTIPLHPFPIRRSVRAIGIQTRVGVANPNRRLTPLHVVGLPVKLLDGYMRLSTEPLLVSVKESKTTSDVVEDGVLGVGSLRTFRT</sequence>
<protein>
    <submittedName>
        <fullName evidence="1">Putative V2 protein</fullName>
    </submittedName>
</protein>